<dbReference type="Proteomes" id="UP001489719">
    <property type="component" value="Unassembled WGS sequence"/>
</dbReference>
<gene>
    <name evidence="1" type="ORF">V1517DRAFT_320334</name>
</gene>
<reference evidence="2" key="1">
    <citation type="journal article" date="2024" name="Front. Bioeng. Biotechnol.">
        <title>Genome-scale model development and genomic sequencing of the oleaginous clade Lipomyces.</title>
        <authorList>
            <person name="Czajka J.J."/>
            <person name="Han Y."/>
            <person name="Kim J."/>
            <person name="Mondo S.J."/>
            <person name="Hofstad B.A."/>
            <person name="Robles A."/>
            <person name="Haridas S."/>
            <person name="Riley R."/>
            <person name="LaButti K."/>
            <person name="Pangilinan J."/>
            <person name="Andreopoulos W."/>
            <person name="Lipzen A."/>
            <person name="Yan J."/>
            <person name="Wang M."/>
            <person name="Ng V."/>
            <person name="Grigoriev I.V."/>
            <person name="Spatafora J.W."/>
            <person name="Magnuson J.K."/>
            <person name="Baker S.E."/>
            <person name="Pomraning K.R."/>
        </authorList>
    </citation>
    <scope>NUCLEOTIDE SEQUENCE [LARGE SCALE GENOMIC DNA]</scope>
    <source>
        <strain evidence="2">CBS 10300</strain>
    </source>
</reference>
<proteinExistence type="predicted"/>
<organism evidence="1 2">
    <name type="scientific">Lipomyces orientalis</name>
    <dbReference type="NCBI Taxonomy" id="1233043"/>
    <lineage>
        <taxon>Eukaryota</taxon>
        <taxon>Fungi</taxon>
        <taxon>Dikarya</taxon>
        <taxon>Ascomycota</taxon>
        <taxon>Saccharomycotina</taxon>
        <taxon>Lipomycetes</taxon>
        <taxon>Lipomycetales</taxon>
        <taxon>Lipomycetaceae</taxon>
        <taxon>Lipomyces</taxon>
    </lineage>
</organism>
<accession>A0ACC3TQI7</accession>
<keyword evidence="2" id="KW-1185">Reference proteome</keyword>
<sequence length="317" mass="34629">MPPRLVLRPPRLLTLDAFSTIYSPRPPVPDQYAQIYAQHFPTHKPIPPQVLSISFRKAFKARAQSHPNYLGGEKEWWTAVIRTTFTIAAADAFTASSAEQVSGLAREVFVNDLYEHFNSGRAYMLMPDVTDFLDSIHCVTRVGILSNSDTRCRAVLRGLGVLASEETAASLEPGSGDLDGRSGHAWITRDQDVVLSCEVGAEKPDARIFEAAVANILGDSGFTLPESPADDPVAVATSIWYWHVGDDVQKDVLPIVDASNSLALRCWGAVYLKRQGEDCVSNPGGEVRLTHGGRVIEVTDLRDIMGLWTDGVEVIVA</sequence>
<dbReference type="EMBL" id="MU970061">
    <property type="protein sequence ID" value="KAK9323458.1"/>
    <property type="molecule type" value="Genomic_DNA"/>
</dbReference>
<protein>
    <submittedName>
        <fullName evidence="1">Uncharacterized protein</fullName>
    </submittedName>
</protein>
<evidence type="ECO:0000313" key="2">
    <source>
        <dbReference type="Proteomes" id="UP001489719"/>
    </source>
</evidence>
<name>A0ACC3TQI7_9ASCO</name>
<comment type="caution">
    <text evidence="1">The sequence shown here is derived from an EMBL/GenBank/DDBJ whole genome shotgun (WGS) entry which is preliminary data.</text>
</comment>
<evidence type="ECO:0000313" key="1">
    <source>
        <dbReference type="EMBL" id="KAK9323458.1"/>
    </source>
</evidence>